<feature type="domain" description="Fibronectin type-III" evidence="11">
    <location>
        <begin position="2970"/>
        <end position="3064"/>
    </location>
</feature>
<dbReference type="InterPro" id="IPR003006">
    <property type="entry name" value="Ig/MHC_CS"/>
</dbReference>
<dbReference type="Pfam" id="PF07654">
    <property type="entry name" value="C1-set"/>
    <property type="match status" value="1"/>
</dbReference>
<feature type="domain" description="Fibronectin type-III" evidence="11">
    <location>
        <begin position="2482"/>
        <end position="2577"/>
    </location>
</feature>
<keyword evidence="8" id="KW-0393">Immunoglobulin domain</keyword>
<dbReference type="PANTHER" id="PTHR46708">
    <property type="entry name" value="TENASCIN"/>
    <property type="match status" value="1"/>
</dbReference>
<dbReference type="InterPro" id="IPR036116">
    <property type="entry name" value="FN3_sf"/>
</dbReference>
<dbReference type="GO" id="GO:0031175">
    <property type="term" value="P:neuron projection development"/>
    <property type="evidence" value="ECO:0007669"/>
    <property type="project" value="TreeGrafter"/>
</dbReference>
<dbReference type="PROSITE" id="PS50853">
    <property type="entry name" value="FN3"/>
    <property type="match status" value="30"/>
</dbReference>
<reference evidence="14" key="1">
    <citation type="submission" date="2025-08" db="UniProtKB">
        <authorList>
            <consortium name="RefSeq"/>
        </authorList>
    </citation>
    <scope>IDENTIFICATION</scope>
    <source>
        <tissue evidence="14">Lung</tissue>
    </source>
</reference>
<dbReference type="InterPro" id="IPR003597">
    <property type="entry name" value="Ig_C1-set"/>
</dbReference>
<feature type="compositionally biased region" description="Low complexity" evidence="9">
    <location>
        <begin position="433"/>
        <end position="520"/>
    </location>
</feature>
<feature type="domain" description="Fibronectin type-III" evidence="11">
    <location>
        <begin position="1403"/>
        <end position="1498"/>
    </location>
</feature>
<feature type="compositionally biased region" description="Low complexity" evidence="9">
    <location>
        <begin position="380"/>
        <end position="422"/>
    </location>
</feature>
<evidence type="ECO:0000256" key="3">
    <source>
        <dbReference type="ARBA" id="ARBA00022536"/>
    </source>
</evidence>
<feature type="domain" description="Fibronectin type-III" evidence="11">
    <location>
        <begin position="1800"/>
        <end position="1890"/>
    </location>
</feature>
<dbReference type="Proteomes" id="UP000504639">
    <property type="component" value="Chromosome 33"/>
</dbReference>
<keyword evidence="6" id="KW-1015">Disulfide bond</keyword>
<dbReference type="SMART" id="SM00186">
    <property type="entry name" value="FBG"/>
    <property type="match status" value="1"/>
</dbReference>
<feature type="domain" description="Fibronectin type-III" evidence="11">
    <location>
        <begin position="1305"/>
        <end position="1399"/>
    </location>
</feature>
<evidence type="ECO:0000256" key="7">
    <source>
        <dbReference type="ARBA" id="ARBA00023180"/>
    </source>
</evidence>
<sequence length="3853" mass="421742">MLQLRHFVTFQNATSMQVGGLGLVGDIKIGSLDRRTGDIHYHQPWLRPALPKGDWDVIESSIKSYLRDFNSLVQKLTNHIRVSYPFVFQSSICCKLQPNGTTRTFLAIAYEGEDLLQFHMNKGTWDRVPDNEMSATAEHLLNNATTLNELIQVLLNVTCVDILERFIEYGRASLERHELPTATVFARKAGPAQLLLVCRITGFYPRPISVAWLRDGHEVPPGPALNTSAVLPNADLTYQVYSGLTVAPRDGHSYACRVRHRSLGTRSLLIPWEIPAVTPRLTARNQTSFRVSWPRPSMPVDGYQVALIPMDEPEAMATHELPGSAVTFEVTGLVPGSAFELFIQAQRDQHLGMPGTLRVRTLIAQPLPTHGGPLGSPTFLASPVAPASPSARGSPASPRSPVSPASPGSPGSLGSPASPVSPDASLVLPGSLGSPASPTSPRSPGSPASPGSPRSPASPRSPVSPVSPASPASPESSWSPVSPRSPEAPASPVSPRSPAFPRSPASPKSPVSPASPMSPVLPGVPSLHDLGAKLSSYNGSLLQRLESHLRATAFPLRGNQTVPAVARAILSYLLRRSPASLRYQFLRQLHQSPHPKPQLMPGAAGEALVDLDGLRGHSETVVIRYRPLGELEGAEGELQVPGDTAVARVPGLVPGAMYRVEVHGVVQGRISKSYTSLVTAGVGGTSEPPIDWEQLYEMELTEPQGAMAKAAPSEEEPPQRPRLGELTASHVTPTTVQLEWNVLEGTFDSFTVQYRDAQGQPQALAVDGGSRTVTVPGLLPSRRYKFNLYGVWGRKRIGLISTDAITAPALPKEDLPSQPRLGELTASHVTPDSIQLEWSVPKGTFDSFAVQYRDAQGQLQVLPVDGGSRTVTVPGLSPSHRYKFNLYGMWGRKRVGPISTDAVTDAVIPEEQPPSEPRLGDLTASHVTPDSVQLEWSIPEGTFDSFVVQYRDEQGQPQLLPVDGDSRTVTVPGLSPSRRYKFNLYGMWGRKRVGPISTDAVTAEVKPKKKPPSEPRLGELAASHITPSSVQLEWSIPEGTFDSFTVQYKDVQGLPQVLPVDGSSRTVTVSGLSPSRRYKFNLYGMWGRKRVGPISTDAVTAAVEPEKEPLSEPSLGDLTTSHITPDSVQLEWSIPEGSFDSFVVQYKDAQGQPQVLPVDRDSRTVTVPGLSPSRRYKFNLYGMWGRKRVGPVSTDAVTAAVEPEKEPLSEPRLGEFRASHVTPDSVQLEWSIPEGTFESFTVQYKDAQGQPQVLPVEGDSRTVTVPGLSPSRRYKFNLYGMWGRKRVGPISTDAVTAAVEPEIEPPSEPRLGDLTASHVTPDSVQLEWSVPEGTFDSFVVQYKDAQGQPQVLPVDRDSRTVTVPGLSPSRRYKFNLYGMWGRKRVGPVSTDAVTDASELEREPPSQPRLGDLTASHVTPDSVQLEWSNPEGTFDSFVVQYKDAQGQPQVLPVDGDSRTVTVPGLSPSRRYKFNLYGMWGRKRVGPISTDAVTAAVEPVKEPPSEPRLGELTASHVTPDSVQLEWSVPEGTFDSFVVQYKDAQGQPQVLPVEGDSRTVTVPGLSPSRRYKFNLYGMWGRKRVGPISTDAVTAAVEPEKEPPSEPRLGDLTASHVTPDSVQLEWSISKGTFDSFTVQYKDAQGQPQVLPVDGDSRTLTVPGLSPSRRYKFNLYGMWGRKRVGPISTDTITATVQPEEERPSEPKLGELIASHITSESIQLEWSIPEGTFDSFVVQYKDAQGQPQVLPVDGDSHTVTVPELSPSRRYKFNLYGMWGRKRVGPISTDAVTAAVEPETEPPPEPRLGDLTASHVSPDSVQLEWSISKGTFDSFMVQYKDAQGQPQVLPVDGDSRTVIVPGLSPSRRYKFNLYGMWGRKRVGPISTDAVTAAVEPVKEPLSEPRLGDLTASHVTPDSVQLEWSVPEGSFDSFVVQYKDAQGQPQVLPVDRDSRTVTVPGLSPSRRYKFNLYGMWGRKRVGPVSTDAVTDASELEREPPSQPRLGDLTASHVTPDSVQLEWSNPEGTFDSFVVQYKDAQGQPQVLPVDGDSRTVTVPGLSPSRRYKFNLYGMWGRKRVGPISTDAVTAAVEPETEPPPEPRLGDLTASHVSPDSVQLEWSVPEGTFDSFMVQYKDAQGQPQVLPVDGDSRTVIVPGLSPSRRYKFNLYGMWGRKRVGPVSTDTITAAVQPEEERPSEPKLGELIASHVTPDSVQLEWSVPEGTFDSFVVQYKDAQGQPQVLPVDGDSRTVTVPGLSPSRRYKFNLYGMWGRKRVGPISTDAVTAAVAPVKELPSEPRLGDLTASHITPDSIQLEWSVPEGSFDSFVVQYKDAQGQPQVLPVDGGSRTVTVPGLSPSRRYKFNLYGMWGRKRVGPISTDAVTDAVQVEKEPPSEPHMGELTASHITPNSIQLEWSIPEGTFDSFTLQYRDAQGQPQVLPVDGGSRTVTVSGLSPSHRYQFNLYGMWGQKPLGPISTDAVTAAAIEPEKEPPSEPRLGDLVASHITPNSVQLDWSIPEGTFDSFVVQYKDAEGQPQVLPVDGDSRTVTVPGLSPSHHYKFNLYGMWEQKRVGPVSTDAVTAAVEPEKQPPSKPRLVELTASHITSDSVQLEWRVPEGTFDSFMVQYRDAQGHPHALPVDGGSHTVTVSGLSPSRRYKFNLYGIWGRKRLGPVSTDAITAAVEPEELISEPHLGELMASHITANSVQLDWSIPEGTFDSFVVQYKDAQGQPQVLPVDGGSRTVTVPGLSPSHRYKFNLYGMWGQKRLGPVSTDAVTAAAVEPEKEPPSEPRLGDLVASHITPNSVQLDWSIPEGTFDSFVVQYKDAQGQTQVLPVDGDSRTVTVPGLSPSRRYKFNLYGMWEQKRVGPVSTDAVTVEHEKQPPSMPRLGELIASHVTPDSVQLEWSVPEGTFDSFVVQYKDAQGQPQVLPMDGDSRTVTVPGLSSSRRYKFNLYGMWGRKRVGPISTDAVTAAVVLDKEPPSEPRLGDLTASHVTPDSVQLEWSIPEGTFDSFTVQYKDAQGQTQVLPVDGDSRTVTVPGLSPSHRYKFNLYGMWGRKRLGPVSTAAVTAALETKKEPASKPQLGELIASHVTPDSVQLEWSVPEGTFDSFVVQYKDAQGQPQVLPVDGDSRTVTVPGLSPSRRYKFNLYGMWGRKRLGPVSTDTVTATVQPEEERPSEPKLGELIASHITPDSVQLEWSIPEGTFDSFVVQYKDAQGQPQMLPVDGDSHTVTVPGLSPSRRYKFNLYGMWGRKRVGPISTDAVTAAVEPEKEPPSEPRLGDLTASHVTPDSIQLEWSVPEGTFDSFTVQYKDAQGQPQVLPVDGDSRTVTVPGLSPSRHYEFNLYGMWGRKRVGPISTGAVTATVESEEELPSEPRLGELTVSHVTPDSIQLEWSIPEGTFDSFVVQYMDTQGQPQVLPVDGGSHTVTVPGLSPSHPYKFNLYGMWRQKRLGPISTDAVTAPSPAEEEPPSQPRLGELTASHVTPDSIQLEWSVPEGTFDSFTVQYKDAQGQPQVLPVDGDSRTVTVPGLSPSRRYKFNLYGMWGRKRVGPISTDAVTGAPGTLWVGSLWPRSARLHWAPPQVPPDGYILVYGPPGGPLQTLQLPPEATSKELWGLEPMGHYWVQLQSQGLEPAPVPLEATFDTPPLLHPYPRDCVEEQLNGPRPSREALIFLGGDRQRPLRVFCDMETDGGGWLVFQRRMNGATDFWRGWEEYAHGFGNVSQEFWLGNEALHALTAAGPTELRVDLRTPLDAAFAHYRDFAVAGPEEHYRLHLGAYSGTAGDAMSYHAGSPFSTRDRDPRRRPRPCAVAYTGAWWYRNCHYANLNGRYGTPYDHQGINWFPWKGFEFSIPFTEMKLRPQHD</sequence>
<evidence type="ECO:0000256" key="9">
    <source>
        <dbReference type="SAM" id="MobiDB-lite"/>
    </source>
</evidence>
<evidence type="ECO:0000256" key="8">
    <source>
        <dbReference type="ARBA" id="ARBA00023319"/>
    </source>
</evidence>
<feature type="domain" description="Fibronectin type-III" evidence="11">
    <location>
        <begin position="717"/>
        <end position="812"/>
    </location>
</feature>
<evidence type="ECO:0000256" key="6">
    <source>
        <dbReference type="ARBA" id="ARBA00023157"/>
    </source>
</evidence>
<protein>
    <submittedName>
        <fullName evidence="14">Tenascin-X-like</fullName>
    </submittedName>
</protein>
<dbReference type="FunFam" id="3.90.215.10:FF:000001">
    <property type="entry name" value="Tenascin isoform 1"/>
    <property type="match status" value="1"/>
</dbReference>
<feature type="domain" description="Fibrinogen C-terminal" evidence="12">
    <location>
        <begin position="3637"/>
        <end position="3852"/>
    </location>
</feature>
<gene>
    <name evidence="14" type="primary">LOC116500210</name>
</gene>
<dbReference type="InterPro" id="IPR002181">
    <property type="entry name" value="Fibrinogen_a/b/g_C_dom"/>
</dbReference>
<keyword evidence="2" id="KW-0272">Extracellular matrix</keyword>
<dbReference type="PROSITE" id="PS00290">
    <property type="entry name" value="IG_MHC"/>
    <property type="match status" value="1"/>
</dbReference>
<feature type="region of interest" description="Disordered" evidence="9">
    <location>
        <begin position="1979"/>
        <end position="2001"/>
    </location>
</feature>
<feature type="domain" description="Fibronectin type-III" evidence="11">
    <location>
        <begin position="2682"/>
        <end position="2772"/>
    </location>
</feature>
<dbReference type="InterPro" id="IPR013783">
    <property type="entry name" value="Ig-like_fold"/>
</dbReference>
<feature type="domain" description="Fibronectin type-III" evidence="11">
    <location>
        <begin position="2094"/>
        <end position="2184"/>
    </location>
</feature>
<feature type="domain" description="Fibronectin type-III" evidence="11">
    <location>
        <begin position="1898"/>
        <end position="1987"/>
    </location>
</feature>
<feature type="domain" description="Ig-like" evidence="10">
    <location>
        <begin position="180"/>
        <end position="260"/>
    </location>
</feature>
<evidence type="ECO:0000313" key="13">
    <source>
        <dbReference type="Proteomes" id="UP000504639"/>
    </source>
</evidence>
<feature type="region of interest" description="Disordered" evidence="9">
    <location>
        <begin position="368"/>
        <end position="520"/>
    </location>
</feature>
<dbReference type="InterPro" id="IPR037055">
    <property type="entry name" value="MHC_I-like_Ag-recog_sf"/>
</dbReference>
<dbReference type="Gene3D" id="3.30.500.10">
    <property type="entry name" value="MHC class I-like antigen recognition-like"/>
    <property type="match status" value="1"/>
</dbReference>
<dbReference type="Gene3D" id="3.90.215.10">
    <property type="entry name" value="Gamma Fibrinogen, chain A, domain 1"/>
    <property type="match status" value="1"/>
</dbReference>
<feature type="domain" description="Fibronectin type-III" evidence="11">
    <location>
        <begin position="2187"/>
        <end position="2282"/>
    </location>
</feature>
<feature type="domain" description="Fibronectin type-III" evidence="11">
    <location>
        <begin position="3073"/>
        <end position="3163"/>
    </location>
</feature>
<feature type="domain" description="Fibronectin type-III" evidence="11">
    <location>
        <begin position="275"/>
        <end position="366"/>
    </location>
</feature>
<dbReference type="SUPFAM" id="SSF56496">
    <property type="entry name" value="Fibrinogen C-terminal domain-like"/>
    <property type="match status" value="1"/>
</dbReference>
<keyword evidence="2" id="KW-0964">Secreted</keyword>
<dbReference type="SMART" id="SM00060">
    <property type="entry name" value="FN3"/>
    <property type="match status" value="32"/>
</dbReference>
<dbReference type="InterPro" id="IPR011161">
    <property type="entry name" value="MHC_I-like_Ag-recog"/>
</dbReference>
<dbReference type="InterPro" id="IPR003961">
    <property type="entry name" value="FN3_dom"/>
</dbReference>
<dbReference type="PANTHER" id="PTHR46708:SF3">
    <property type="entry name" value="TENASCIN-X"/>
    <property type="match status" value="1"/>
</dbReference>
<evidence type="ECO:0000259" key="12">
    <source>
        <dbReference type="PROSITE" id="PS51406"/>
    </source>
</evidence>
<feature type="domain" description="Fibronectin type-III" evidence="11">
    <location>
        <begin position="913"/>
        <end position="1008"/>
    </location>
</feature>
<dbReference type="Pfam" id="PF16497">
    <property type="entry name" value="MHC_I_3"/>
    <property type="match status" value="1"/>
</dbReference>
<feature type="domain" description="Fibronectin type-III" evidence="11">
    <location>
        <begin position="1011"/>
        <end position="1106"/>
    </location>
</feature>
<dbReference type="SUPFAM" id="SSF48726">
    <property type="entry name" value="Immunoglobulin"/>
    <property type="match status" value="1"/>
</dbReference>
<dbReference type="Pfam" id="PF00147">
    <property type="entry name" value="Fibrinogen_C"/>
    <property type="match status" value="1"/>
</dbReference>
<feature type="region of interest" description="Disordered" evidence="9">
    <location>
        <begin position="1391"/>
        <end position="1414"/>
    </location>
</feature>
<evidence type="ECO:0000256" key="5">
    <source>
        <dbReference type="ARBA" id="ARBA00022737"/>
    </source>
</evidence>
<evidence type="ECO:0000256" key="1">
    <source>
        <dbReference type="ARBA" id="ARBA00004498"/>
    </source>
</evidence>
<dbReference type="InterPro" id="IPR036179">
    <property type="entry name" value="Ig-like_dom_sf"/>
</dbReference>
<dbReference type="GO" id="GO:0005615">
    <property type="term" value="C:extracellular space"/>
    <property type="evidence" value="ECO:0007669"/>
    <property type="project" value="TreeGrafter"/>
</dbReference>
<feature type="domain" description="Fibronectin type-III" evidence="11">
    <location>
        <begin position="1501"/>
        <end position="1596"/>
    </location>
</feature>
<dbReference type="Gene3D" id="2.60.40.10">
    <property type="entry name" value="Immunoglobulins"/>
    <property type="match status" value="32"/>
</dbReference>
<dbReference type="GeneID" id="116500210"/>
<dbReference type="SUPFAM" id="SSF49265">
    <property type="entry name" value="Fibronectin type III"/>
    <property type="match status" value="26"/>
</dbReference>
<accession>A0A6J3EG56</accession>
<feature type="domain" description="Fibronectin type-III" evidence="11">
    <location>
        <begin position="1212"/>
        <end position="1302"/>
    </location>
</feature>
<keyword evidence="13" id="KW-1185">Reference proteome</keyword>
<evidence type="ECO:0000256" key="4">
    <source>
        <dbReference type="ARBA" id="ARBA00022729"/>
    </source>
</evidence>
<dbReference type="PROSITE" id="PS50835">
    <property type="entry name" value="IG_LIKE"/>
    <property type="match status" value="1"/>
</dbReference>
<keyword evidence="3" id="KW-0245">EGF-like domain</keyword>
<dbReference type="SMART" id="SM00407">
    <property type="entry name" value="IGc1"/>
    <property type="match status" value="1"/>
</dbReference>
<dbReference type="RefSeq" id="XP_032061015.1">
    <property type="nucleotide sequence ID" value="XM_032205124.1"/>
</dbReference>
<feature type="domain" description="Fibronectin type-III" evidence="11">
    <location>
        <begin position="1991"/>
        <end position="2086"/>
    </location>
</feature>
<feature type="domain" description="Fibronectin type-III" evidence="11">
    <location>
        <begin position="2290"/>
        <end position="2379"/>
    </location>
</feature>
<comment type="subcellular location">
    <subcellularLocation>
        <location evidence="1">Secreted</location>
        <location evidence="1">Extracellular space</location>
        <location evidence="1">Extracellular matrix</location>
    </subcellularLocation>
</comment>
<dbReference type="Pfam" id="PF00041">
    <property type="entry name" value="fn3"/>
    <property type="match status" value="30"/>
</dbReference>
<feature type="region of interest" description="Disordered" evidence="9">
    <location>
        <begin position="3447"/>
        <end position="3467"/>
    </location>
</feature>
<keyword evidence="7" id="KW-0325">Glycoprotein</keyword>
<feature type="domain" description="Fibronectin type-III" evidence="11">
    <location>
        <begin position="820"/>
        <end position="911"/>
    </location>
</feature>
<feature type="domain" description="Fibronectin type-III" evidence="11">
    <location>
        <begin position="1599"/>
        <end position="1694"/>
    </location>
</feature>
<evidence type="ECO:0000259" key="11">
    <source>
        <dbReference type="PROSITE" id="PS50853"/>
    </source>
</evidence>
<feature type="domain" description="Fibronectin type-III" evidence="11">
    <location>
        <begin position="1697"/>
        <end position="1792"/>
    </location>
</feature>
<feature type="domain" description="Fibronectin type-III" evidence="11">
    <location>
        <begin position="2580"/>
        <end position="2675"/>
    </location>
</feature>
<feature type="domain" description="Fibronectin type-III" evidence="11">
    <location>
        <begin position="2383"/>
        <end position="2479"/>
    </location>
</feature>
<dbReference type="SUPFAM" id="SSF54452">
    <property type="entry name" value="MHC antigen-recognition domain"/>
    <property type="match status" value="1"/>
</dbReference>
<dbReference type="KEGG" id="aful:116500210"/>
<feature type="domain" description="Fibronectin type-III" evidence="11">
    <location>
        <begin position="3367"/>
        <end position="3457"/>
    </location>
</feature>
<keyword evidence="5" id="KW-0677">Repeat</keyword>
<dbReference type="InterPro" id="IPR050991">
    <property type="entry name" value="ECM_Regulatory_Proteins"/>
</dbReference>
<dbReference type="CDD" id="cd00087">
    <property type="entry name" value="FReD"/>
    <property type="match status" value="1"/>
</dbReference>
<feature type="domain" description="Fibronectin type-III" evidence="11">
    <location>
        <begin position="3460"/>
        <end position="3554"/>
    </location>
</feature>
<organism evidence="13 14">
    <name type="scientific">Aythya fuligula</name>
    <name type="common">Tufted duck</name>
    <name type="synonym">Anas fuligula</name>
    <dbReference type="NCBI Taxonomy" id="219594"/>
    <lineage>
        <taxon>Eukaryota</taxon>
        <taxon>Metazoa</taxon>
        <taxon>Chordata</taxon>
        <taxon>Craniata</taxon>
        <taxon>Vertebrata</taxon>
        <taxon>Euteleostomi</taxon>
        <taxon>Archelosauria</taxon>
        <taxon>Archosauria</taxon>
        <taxon>Dinosauria</taxon>
        <taxon>Saurischia</taxon>
        <taxon>Theropoda</taxon>
        <taxon>Coelurosauria</taxon>
        <taxon>Aves</taxon>
        <taxon>Neognathae</taxon>
        <taxon>Galloanserae</taxon>
        <taxon>Anseriformes</taxon>
        <taxon>Anatidae</taxon>
        <taxon>Aythyinae</taxon>
        <taxon>Aythya</taxon>
    </lineage>
</organism>
<dbReference type="GO" id="GO:0030155">
    <property type="term" value="P:regulation of cell adhesion"/>
    <property type="evidence" value="ECO:0007669"/>
    <property type="project" value="TreeGrafter"/>
</dbReference>
<feature type="domain" description="Fibronectin type-III" evidence="11">
    <location>
        <begin position="1114"/>
        <end position="1204"/>
    </location>
</feature>
<evidence type="ECO:0000313" key="14">
    <source>
        <dbReference type="RefSeq" id="XP_032061015.1"/>
    </source>
</evidence>
<dbReference type="InterPro" id="IPR020837">
    <property type="entry name" value="Fibrinogen_CS"/>
</dbReference>
<keyword evidence="4" id="KW-0732">Signal</keyword>
<dbReference type="InterPro" id="IPR007110">
    <property type="entry name" value="Ig-like_dom"/>
</dbReference>
<dbReference type="InterPro" id="IPR011162">
    <property type="entry name" value="MHC_I/II-like_Ag-recog"/>
</dbReference>
<dbReference type="InterPro" id="IPR014716">
    <property type="entry name" value="Fibrinogen_a/b/g_C_1"/>
</dbReference>
<name>A0A6J3EG56_AYTFU</name>
<feature type="domain" description="Fibronectin type-III" evidence="11">
    <location>
        <begin position="3264"/>
        <end position="3359"/>
    </location>
</feature>
<proteinExistence type="predicted"/>
<dbReference type="PROSITE" id="PS00514">
    <property type="entry name" value="FIBRINOGEN_C_1"/>
    <property type="match status" value="1"/>
</dbReference>
<dbReference type="InParanoid" id="A0A6J3EG56"/>
<evidence type="ECO:0000256" key="2">
    <source>
        <dbReference type="ARBA" id="ARBA00022530"/>
    </source>
</evidence>
<dbReference type="PROSITE" id="PS51406">
    <property type="entry name" value="FIBRINOGEN_C_2"/>
    <property type="match status" value="1"/>
</dbReference>
<feature type="domain" description="Fibronectin type-III" evidence="11">
    <location>
        <begin position="2877"/>
        <end position="2967"/>
    </location>
</feature>
<evidence type="ECO:0000259" key="10">
    <source>
        <dbReference type="PROSITE" id="PS50835"/>
    </source>
</evidence>
<dbReference type="FunFam" id="2.60.40.10:FF:000024">
    <property type="entry name" value="Tenascin-X"/>
    <property type="match status" value="25"/>
</dbReference>
<dbReference type="InterPro" id="IPR036056">
    <property type="entry name" value="Fibrinogen-like_C"/>
</dbReference>
<feature type="domain" description="Fibronectin type-III" evidence="11">
    <location>
        <begin position="3166"/>
        <end position="3261"/>
    </location>
</feature>
<feature type="domain" description="Fibronectin type-III" evidence="11">
    <location>
        <begin position="2776"/>
        <end position="2872"/>
    </location>
</feature>
<dbReference type="CDD" id="cd00063">
    <property type="entry name" value="FN3"/>
    <property type="match status" value="31"/>
</dbReference>